<dbReference type="Pfam" id="PF01522">
    <property type="entry name" value="Polysacc_deac_1"/>
    <property type="match status" value="1"/>
</dbReference>
<accession>A0A3A3ZGB7</accession>
<keyword evidence="5" id="KW-1185">Reference proteome</keyword>
<dbReference type="Proteomes" id="UP000265614">
    <property type="component" value="Unassembled WGS sequence"/>
</dbReference>
<evidence type="ECO:0000256" key="1">
    <source>
        <dbReference type="ARBA" id="ARBA00004613"/>
    </source>
</evidence>
<dbReference type="GO" id="GO:0016810">
    <property type="term" value="F:hydrolase activity, acting on carbon-nitrogen (but not peptide) bonds"/>
    <property type="evidence" value="ECO:0007669"/>
    <property type="project" value="InterPro"/>
</dbReference>
<dbReference type="Gene3D" id="3.20.20.370">
    <property type="entry name" value="Glycoside hydrolase/deacetylase"/>
    <property type="match status" value="1"/>
</dbReference>
<dbReference type="PANTHER" id="PTHR34216:SF3">
    <property type="entry name" value="POLY-BETA-1,6-N-ACETYL-D-GLUCOSAMINE N-DEACETYLASE"/>
    <property type="match status" value="1"/>
</dbReference>
<evidence type="ECO:0000259" key="3">
    <source>
        <dbReference type="Pfam" id="PF01522"/>
    </source>
</evidence>
<dbReference type="EMBL" id="QZEZ01000007">
    <property type="protein sequence ID" value="RJK94242.1"/>
    <property type="molecule type" value="Genomic_DNA"/>
</dbReference>
<evidence type="ECO:0000313" key="5">
    <source>
        <dbReference type="Proteomes" id="UP000265614"/>
    </source>
</evidence>
<reference evidence="4 5" key="1">
    <citation type="submission" date="2018-09" db="EMBL/GenBank/DDBJ databases">
        <title>YIM 75000 draft genome.</title>
        <authorList>
            <person name="Tang S."/>
            <person name="Feng Y."/>
        </authorList>
    </citation>
    <scope>NUCLEOTIDE SEQUENCE [LARGE SCALE GENOMIC DNA]</scope>
    <source>
        <strain evidence="4 5">YIM 75000</strain>
    </source>
</reference>
<feature type="domain" description="NodB homology" evidence="3">
    <location>
        <begin position="72"/>
        <end position="193"/>
    </location>
</feature>
<evidence type="ECO:0000313" key="4">
    <source>
        <dbReference type="EMBL" id="RJK94242.1"/>
    </source>
</evidence>
<dbReference type="GO" id="GO:0005576">
    <property type="term" value="C:extracellular region"/>
    <property type="evidence" value="ECO:0007669"/>
    <property type="project" value="UniProtKB-SubCell"/>
</dbReference>
<dbReference type="OrthoDB" id="9763050at2"/>
<keyword evidence="2" id="KW-0732">Signal</keyword>
<dbReference type="PANTHER" id="PTHR34216">
    <property type="match status" value="1"/>
</dbReference>
<comment type="subcellular location">
    <subcellularLocation>
        <location evidence="1">Secreted</location>
    </subcellularLocation>
</comment>
<protein>
    <submittedName>
        <fullName evidence="4">Polysaccharide deacetylase family protein</fullName>
    </submittedName>
</protein>
<dbReference type="AlphaFoldDB" id="A0A3A3ZGB7"/>
<dbReference type="GO" id="GO:0005975">
    <property type="term" value="P:carbohydrate metabolic process"/>
    <property type="evidence" value="ECO:0007669"/>
    <property type="project" value="InterPro"/>
</dbReference>
<dbReference type="InterPro" id="IPR002509">
    <property type="entry name" value="NODB_dom"/>
</dbReference>
<dbReference type="InterPro" id="IPR011330">
    <property type="entry name" value="Glyco_hydro/deAcase_b/a-brl"/>
</dbReference>
<dbReference type="CDD" id="cd10918">
    <property type="entry name" value="CE4_NodB_like_5s_6s"/>
    <property type="match status" value="1"/>
</dbReference>
<evidence type="ECO:0000256" key="2">
    <source>
        <dbReference type="ARBA" id="ARBA00022729"/>
    </source>
</evidence>
<dbReference type="SUPFAM" id="SSF88713">
    <property type="entry name" value="Glycoside hydrolase/deacetylase"/>
    <property type="match status" value="1"/>
</dbReference>
<sequence length="223" mass="24702">MSWRRQREAYAQGRALRVVNWHATPRAVEGVLRAELAGLLRDHVPATLEDLDAFHDTGRWPSQAPRVLVALYDGYRDNVEVAVPVCEELGVTAWFFPPTGFLDAAPEDQRAFAAAYDVDLVPEHEGADRIAMTWDELARVGERHVVAAHTARHSTGLDLVTREDVEREVLGPCRAIERAVGRAPAAFAFYSGTPYDPSSVAGRALLEAGVRYAVTATTWERIR</sequence>
<proteinExistence type="predicted"/>
<comment type="caution">
    <text evidence="4">The sequence shown here is derived from an EMBL/GenBank/DDBJ whole genome shotgun (WGS) entry which is preliminary data.</text>
</comment>
<dbReference type="InterPro" id="IPR051398">
    <property type="entry name" value="Polysacch_Deacetylase"/>
</dbReference>
<organism evidence="4 5">
    <name type="scientific">Vallicoccus soli</name>
    <dbReference type="NCBI Taxonomy" id="2339232"/>
    <lineage>
        <taxon>Bacteria</taxon>
        <taxon>Bacillati</taxon>
        <taxon>Actinomycetota</taxon>
        <taxon>Actinomycetes</taxon>
        <taxon>Motilibacterales</taxon>
        <taxon>Vallicoccaceae</taxon>
        <taxon>Vallicoccus</taxon>
    </lineage>
</organism>
<dbReference type="RefSeq" id="WP_119951251.1">
    <property type="nucleotide sequence ID" value="NZ_QZEZ01000007.1"/>
</dbReference>
<name>A0A3A3ZGB7_9ACTN</name>
<gene>
    <name evidence="4" type="ORF">D5H78_14715</name>
</gene>